<dbReference type="PANTHER" id="PTHR11804:SF55">
    <property type="entry name" value="NEUROLYSIN (METALLOPEPTIDASE M3 FAMILY)"/>
    <property type="match status" value="1"/>
</dbReference>
<sequence length="53" mass="6291">GLAESYVNGLEKTEDGRYKVTLAYPHYFPLMKRCHVPETRRKMEMAFHSRCKD</sequence>
<dbReference type="PANTHER" id="PTHR11804">
    <property type="entry name" value="PROTEASE M3 THIMET OLIGOPEPTIDASE-RELATED"/>
    <property type="match status" value="1"/>
</dbReference>
<dbReference type="Proteomes" id="UP001529510">
    <property type="component" value="Unassembled WGS sequence"/>
</dbReference>
<proteinExistence type="predicted"/>
<dbReference type="Gene3D" id="1.10.1370.10">
    <property type="entry name" value="Neurolysin, domain 3"/>
    <property type="match status" value="1"/>
</dbReference>
<protein>
    <submittedName>
        <fullName evidence="1">Uncharacterized protein</fullName>
    </submittedName>
</protein>
<comment type="caution">
    <text evidence="1">The sequence shown here is derived from an EMBL/GenBank/DDBJ whole genome shotgun (WGS) entry which is preliminary data.</text>
</comment>
<organism evidence="1 2">
    <name type="scientific">Cirrhinus mrigala</name>
    <name type="common">Mrigala</name>
    <dbReference type="NCBI Taxonomy" id="683832"/>
    <lineage>
        <taxon>Eukaryota</taxon>
        <taxon>Metazoa</taxon>
        <taxon>Chordata</taxon>
        <taxon>Craniata</taxon>
        <taxon>Vertebrata</taxon>
        <taxon>Euteleostomi</taxon>
        <taxon>Actinopterygii</taxon>
        <taxon>Neopterygii</taxon>
        <taxon>Teleostei</taxon>
        <taxon>Ostariophysi</taxon>
        <taxon>Cypriniformes</taxon>
        <taxon>Cyprinidae</taxon>
        <taxon>Labeoninae</taxon>
        <taxon>Labeonini</taxon>
        <taxon>Cirrhinus</taxon>
    </lineage>
</organism>
<feature type="non-terminal residue" evidence="1">
    <location>
        <position position="1"/>
    </location>
</feature>
<evidence type="ECO:0000313" key="2">
    <source>
        <dbReference type="Proteomes" id="UP001529510"/>
    </source>
</evidence>
<dbReference type="AlphaFoldDB" id="A0ABD0Q6X8"/>
<evidence type="ECO:0000313" key="1">
    <source>
        <dbReference type="EMBL" id="KAL0182025.1"/>
    </source>
</evidence>
<feature type="non-terminal residue" evidence="1">
    <location>
        <position position="53"/>
    </location>
</feature>
<name>A0ABD0Q6X8_CIRMR</name>
<dbReference type="InterPro" id="IPR024077">
    <property type="entry name" value="Neurolysin/TOP_dom2"/>
</dbReference>
<dbReference type="EMBL" id="JAMKFB020000010">
    <property type="protein sequence ID" value="KAL0182025.1"/>
    <property type="molecule type" value="Genomic_DNA"/>
</dbReference>
<keyword evidence="2" id="KW-1185">Reference proteome</keyword>
<dbReference type="SUPFAM" id="SSF55486">
    <property type="entry name" value="Metalloproteases ('zincins'), catalytic domain"/>
    <property type="match status" value="1"/>
</dbReference>
<gene>
    <name evidence="1" type="ORF">M9458_021400</name>
</gene>
<accession>A0ABD0Q6X8</accession>
<dbReference type="InterPro" id="IPR045090">
    <property type="entry name" value="Pept_M3A_M3B"/>
</dbReference>
<reference evidence="1 2" key="1">
    <citation type="submission" date="2024-05" db="EMBL/GenBank/DDBJ databases">
        <title>Genome sequencing and assembly of Indian major carp, Cirrhinus mrigala (Hamilton, 1822).</title>
        <authorList>
            <person name="Mohindra V."/>
            <person name="Chowdhury L.M."/>
            <person name="Lal K."/>
            <person name="Jena J.K."/>
        </authorList>
    </citation>
    <scope>NUCLEOTIDE SEQUENCE [LARGE SCALE GENOMIC DNA]</scope>
    <source>
        <strain evidence="1">CM1030</strain>
        <tissue evidence="1">Blood</tissue>
    </source>
</reference>